<evidence type="ECO:0000313" key="3">
    <source>
        <dbReference type="Proteomes" id="UP001372338"/>
    </source>
</evidence>
<protein>
    <submittedName>
        <fullName evidence="2">Uncharacterized protein</fullName>
    </submittedName>
</protein>
<feature type="region of interest" description="Disordered" evidence="1">
    <location>
        <begin position="1"/>
        <end position="25"/>
    </location>
</feature>
<organism evidence="2 3">
    <name type="scientific">Crotalaria pallida</name>
    <name type="common">Smooth rattlebox</name>
    <name type="synonym">Crotalaria striata</name>
    <dbReference type="NCBI Taxonomy" id="3830"/>
    <lineage>
        <taxon>Eukaryota</taxon>
        <taxon>Viridiplantae</taxon>
        <taxon>Streptophyta</taxon>
        <taxon>Embryophyta</taxon>
        <taxon>Tracheophyta</taxon>
        <taxon>Spermatophyta</taxon>
        <taxon>Magnoliopsida</taxon>
        <taxon>eudicotyledons</taxon>
        <taxon>Gunneridae</taxon>
        <taxon>Pentapetalae</taxon>
        <taxon>rosids</taxon>
        <taxon>fabids</taxon>
        <taxon>Fabales</taxon>
        <taxon>Fabaceae</taxon>
        <taxon>Papilionoideae</taxon>
        <taxon>50 kb inversion clade</taxon>
        <taxon>genistoids sensu lato</taxon>
        <taxon>core genistoids</taxon>
        <taxon>Crotalarieae</taxon>
        <taxon>Crotalaria</taxon>
    </lineage>
</organism>
<evidence type="ECO:0000256" key="1">
    <source>
        <dbReference type="SAM" id="MobiDB-lite"/>
    </source>
</evidence>
<evidence type="ECO:0000313" key="2">
    <source>
        <dbReference type="EMBL" id="KAK7236617.1"/>
    </source>
</evidence>
<comment type="caution">
    <text evidence="2">The sequence shown here is derived from an EMBL/GenBank/DDBJ whole genome shotgun (WGS) entry which is preliminary data.</text>
</comment>
<sequence>MSSEIQSVVASPATEEDDLLSRSTKKCKRRSSGDFFGCHDMSQVKYIEPVEGITNAPQSQQVGVTYLERIPFFKENPPIARMMKKKGPWPRVTITKEECISLWKPWRRALIKDTCQTLRNWIKPIPAPTSGFILSGATLKRETSGFKASHSPSALFDSPALYFKELATFSHTFAKHVLEGLNDVTLVATIGDIGGIAGQIN</sequence>
<dbReference type="EMBL" id="JAYWIO010000036">
    <property type="protein sequence ID" value="KAK7236617.1"/>
    <property type="molecule type" value="Genomic_DNA"/>
</dbReference>
<name>A0AAN9HLR2_CROPI</name>
<proteinExistence type="predicted"/>
<keyword evidence="3" id="KW-1185">Reference proteome</keyword>
<gene>
    <name evidence="2" type="ORF">RIF29_45491</name>
</gene>
<reference evidence="2 3" key="1">
    <citation type="submission" date="2024-01" db="EMBL/GenBank/DDBJ databases">
        <title>The genomes of 5 underutilized Papilionoideae crops provide insights into root nodulation and disease resistanc.</title>
        <authorList>
            <person name="Yuan L."/>
        </authorList>
    </citation>
    <scope>NUCLEOTIDE SEQUENCE [LARGE SCALE GENOMIC DNA]</scope>
    <source>
        <strain evidence="2">ZHUSHIDOU_FW_LH</strain>
        <tissue evidence="2">Leaf</tissue>
    </source>
</reference>
<accession>A0AAN9HLR2</accession>
<dbReference type="Proteomes" id="UP001372338">
    <property type="component" value="Unassembled WGS sequence"/>
</dbReference>
<dbReference type="AlphaFoldDB" id="A0AAN9HLR2"/>